<dbReference type="GO" id="GO:0016020">
    <property type="term" value="C:membrane"/>
    <property type="evidence" value="ECO:0007669"/>
    <property type="project" value="UniProtKB-SubCell"/>
</dbReference>
<dbReference type="AlphaFoldDB" id="A0A1H1MHP1"/>
<feature type="chain" id="PRO_5009254398" evidence="6">
    <location>
        <begin position="21"/>
        <end position="115"/>
    </location>
</feature>
<comment type="subcellular location">
    <subcellularLocation>
        <location evidence="1">Membrane</location>
        <topology evidence="1">Multi-pass membrane protein</topology>
    </subcellularLocation>
</comment>
<evidence type="ECO:0000313" key="7">
    <source>
        <dbReference type="EMBL" id="SDR85479.1"/>
    </source>
</evidence>
<dbReference type="RefSeq" id="WP_083371265.1">
    <property type="nucleotide sequence ID" value="NZ_LT629776.1"/>
</dbReference>
<keyword evidence="6" id="KW-0732">Signal</keyword>
<dbReference type="Proteomes" id="UP000185663">
    <property type="component" value="Chromosome I"/>
</dbReference>
<dbReference type="InterPro" id="IPR032808">
    <property type="entry name" value="DoxX"/>
</dbReference>
<dbReference type="eggNOG" id="ENOG50334SE">
    <property type="taxonomic scope" value="Bacteria"/>
</dbReference>
<evidence type="ECO:0000256" key="3">
    <source>
        <dbReference type="ARBA" id="ARBA00022989"/>
    </source>
</evidence>
<protein>
    <submittedName>
        <fullName evidence="7">DoxX-like family protein</fullName>
    </submittedName>
</protein>
<feature type="transmembrane region" description="Helical" evidence="5">
    <location>
        <begin position="44"/>
        <end position="64"/>
    </location>
</feature>
<sequence>MTIAAVVLSVLLGLASIASAAGKLSGKEQPTAPLRDVGVPERMFSVLALLLLAGGVGLLVGIWWTPIGIAAAAGLTLYFLGAVIAHLRVGDKKIQPAVLLTLVAAATLVLLVLAG</sequence>
<name>A0A1H1MHP1_9CELL</name>
<keyword evidence="8" id="KW-1185">Reference proteome</keyword>
<proteinExistence type="predicted"/>
<dbReference type="Pfam" id="PF13564">
    <property type="entry name" value="DoxX_2"/>
    <property type="match status" value="1"/>
</dbReference>
<evidence type="ECO:0000256" key="1">
    <source>
        <dbReference type="ARBA" id="ARBA00004141"/>
    </source>
</evidence>
<evidence type="ECO:0000256" key="4">
    <source>
        <dbReference type="ARBA" id="ARBA00023136"/>
    </source>
</evidence>
<evidence type="ECO:0000256" key="2">
    <source>
        <dbReference type="ARBA" id="ARBA00022692"/>
    </source>
</evidence>
<accession>A0A1H1MHP1</accession>
<keyword evidence="4 5" id="KW-0472">Membrane</keyword>
<feature type="signal peptide" evidence="6">
    <location>
        <begin position="1"/>
        <end position="20"/>
    </location>
</feature>
<dbReference type="EMBL" id="LT629776">
    <property type="protein sequence ID" value="SDR85479.1"/>
    <property type="molecule type" value="Genomic_DNA"/>
</dbReference>
<gene>
    <name evidence="7" type="ORF">SAMN04489860_0224</name>
</gene>
<keyword evidence="3 5" id="KW-1133">Transmembrane helix</keyword>
<keyword evidence="2 5" id="KW-0812">Transmembrane</keyword>
<reference evidence="7 8" key="1">
    <citation type="submission" date="2016-10" db="EMBL/GenBank/DDBJ databases">
        <authorList>
            <person name="de Groot N.N."/>
        </authorList>
    </citation>
    <scope>NUCLEOTIDE SEQUENCE [LARGE SCALE GENOMIC DNA]</scope>
    <source>
        <strain evidence="7 8">DSM 22126</strain>
    </source>
</reference>
<feature type="transmembrane region" description="Helical" evidence="5">
    <location>
        <begin position="69"/>
        <end position="88"/>
    </location>
</feature>
<evidence type="ECO:0000313" key="8">
    <source>
        <dbReference type="Proteomes" id="UP000185663"/>
    </source>
</evidence>
<feature type="transmembrane region" description="Helical" evidence="5">
    <location>
        <begin position="94"/>
        <end position="114"/>
    </location>
</feature>
<organism evidence="7 8">
    <name type="scientific">Paraoerskovia marina</name>
    <dbReference type="NCBI Taxonomy" id="545619"/>
    <lineage>
        <taxon>Bacteria</taxon>
        <taxon>Bacillati</taxon>
        <taxon>Actinomycetota</taxon>
        <taxon>Actinomycetes</taxon>
        <taxon>Micrococcales</taxon>
        <taxon>Cellulomonadaceae</taxon>
        <taxon>Paraoerskovia</taxon>
    </lineage>
</organism>
<evidence type="ECO:0000256" key="5">
    <source>
        <dbReference type="SAM" id="Phobius"/>
    </source>
</evidence>
<dbReference type="OrthoDB" id="165191at2"/>
<evidence type="ECO:0000256" key="6">
    <source>
        <dbReference type="SAM" id="SignalP"/>
    </source>
</evidence>